<name>A0A1G4SA13_9CAUL</name>
<evidence type="ECO:0000256" key="2">
    <source>
        <dbReference type="ARBA" id="ARBA00022603"/>
    </source>
</evidence>
<gene>
    <name evidence="7" type="ORF">SAMN02927928_2486</name>
</gene>
<protein>
    <submittedName>
        <fullName evidence="7">Cyclopropane-fatty-acyl-phospholipid synthase</fullName>
    </submittedName>
</protein>
<dbReference type="Pfam" id="PF02353">
    <property type="entry name" value="CMAS"/>
    <property type="match status" value="1"/>
</dbReference>
<keyword evidence="4" id="KW-0949">S-adenosyl-L-methionine</keyword>
<dbReference type="GO" id="GO:0008610">
    <property type="term" value="P:lipid biosynthetic process"/>
    <property type="evidence" value="ECO:0007669"/>
    <property type="project" value="InterPro"/>
</dbReference>
<dbReference type="CDD" id="cd02440">
    <property type="entry name" value="AdoMet_MTases"/>
    <property type="match status" value="1"/>
</dbReference>
<evidence type="ECO:0000256" key="1">
    <source>
        <dbReference type="ARBA" id="ARBA00010815"/>
    </source>
</evidence>
<keyword evidence="2" id="KW-0489">Methyltransferase</keyword>
<dbReference type="InterPro" id="IPR003333">
    <property type="entry name" value="CMAS"/>
</dbReference>
<reference evidence="8" key="1">
    <citation type="submission" date="2016-10" db="EMBL/GenBank/DDBJ databases">
        <authorList>
            <person name="Varghese N."/>
            <person name="Submissions S."/>
        </authorList>
    </citation>
    <scope>NUCLEOTIDE SEQUENCE [LARGE SCALE GENOMIC DNA]</scope>
    <source>
        <strain evidence="8">CGMCC 1.3431</strain>
    </source>
</reference>
<sequence>MTTAIDQDLPVLKDQPFAVRKGVETLRKVWTFGRMDVVFPDGRSMRLEGAEPGPSATLLVKDFNFMKRVMASGDIGFCDGYREGEWDTPDLATLLTVLSLNSEKLGQLFTGNIVVRTFNNIVHALRKNTKKGSRRNIFDHYDLGNNFYDQWLDQSMTYSSALFEGERFREHKDLGAAQTAKYAKLAKMVDLKPGQHVLEIGCGWGGFAQYAAETIGARVTGVTISQAQADYAVERMKRLGLEDRVEIVMMDYRDIKGQFDAVVSIEMFEAVGESYWGTYFTKLHDVLKKGGKAGLQIITIADEMFEDYKSRADFIQKYVFPGGMLPSVQKLLEQTQGAGLKAVSSFRFGGDYAETLKQWGQRFEDAWKEGRIKGFDAHFRKLWLFYLAYCEAGFRTQRTNVVHLELQRAD</sequence>
<dbReference type="RefSeq" id="WP_090648409.1">
    <property type="nucleotide sequence ID" value="NZ_CBCRYE010000002.1"/>
</dbReference>
<organism evidence="7 8">
    <name type="scientific">Asticcacaulis taihuensis</name>
    <dbReference type="NCBI Taxonomy" id="260084"/>
    <lineage>
        <taxon>Bacteria</taxon>
        <taxon>Pseudomonadati</taxon>
        <taxon>Pseudomonadota</taxon>
        <taxon>Alphaproteobacteria</taxon>
        <taxon>Caulobacterales</taxon>
        <taxon>Caulobacteraceae</taxon>
        <taxon>Asticcacaulis</taxon>
    </lineage>
</organism>
<evidence type="ECO:0000256" key="5">
    <source>
        <dbReference type="ARBA" id="ARBA00023098"/>
    </source>
</evidence>
<dbReference type="InterPro" id="IPR029063">
    <property type="entry name" value="SAM-dependent_MTases_sf"/>
</dbReference>
<dbReference type="SUPFAM" id="SSF53335">
    <property type="entry name" value="S-adenosyl-L-methionine-dependent methyltransferases"/>
    <property type="match status" value="1"/>
</dbReference>
<dbReference type="Gene3D" id="3.40.50.150">
    <property type="entry name" value="Vaccinia Virus protein VP39"/>
    <property type="match status" value="1"/>
</dbReference>
<evidence type="ECO:0000256" key="4">
    <source>
        <dbReference type="ARBA" id="ARBA00022691"/>
    </source>
</evidence>
<keyword evidence="5" id="KW-0443">Lipid metabolism</keyword>
<dbReference type="InterPro" id="IPR050723">
    <property type="entry name" value="CFA/CMAS"/>
</dbReference>
<comment type="similarity">
    <text evidence="1">Belongs to the CFA/CMAS family.</text>
</comment>
<evidence type="ECO:0000256" key="3">
    <source>
        <dbReference type="ARBA" id="ARBA00022679"/>
    </source>
</evidence>
<dbReference type="Proteomes" id="UP000199150">
    <property type="component" value="Unassembled WGS sequence"/>
</dbReference>
<evidence type="ECO:0000313" key="7">
    <source>
        <dbReference type="EMBL" id="SCW66034.1"/>
    </source>
</evidence>
<dbReference type="GO" id="GO:0008168">
    <property type="term" value="F:methyltransferase activity"/>
    <property type="evidence" value="ECO:0007669"/>
    <property type="project" value="UniProtKB-KW"/>
</dbReference>
<dbReference type="PANTHER" id="PTHR43667">
    <property type="entry name" value="CYCLOPROPANE-FATTY-ACYL-PHOSPHOLIPID SYNTHASE"/>
    <property type="match status" value="1"/>
</dbReference>
<proteinExistence type="inferred from homology"/>
<dbReference type="PIRSF" id="PIRSF003085">
    <property type="entry name" value="CMAS"/>
    <property type="match status" value="1"/>
</dbReference>
<feature type="active site" evidence="6">
    <location>
        <position position="390"/>
    </location>
</feature>
<dbReference type="OrthoDB" id="9782855at2"/>
<dbReference type="PANTHER" id="PTHR43667:SF2">
    <property type="entry name" value="FATTY ACID C-METHYL TRANSFERASE"/>
    <property type="match status" value="1"/>
</dbReference>
<keyword evidence="3" id="KW-0808">Transferase</keyword>
<dbReference type="STRING" id="260084.SAMN02927928_2486"/>
<evidence type="ECO:0000313" key="8">
    <source>
        <dbReference type="Proteomes" id="UP000199150"/>
    </source>
</evidence>
<evidence type="ECO:0000256" key="6">
    <source>
        <dbReference type="PIRSR" id="PIRSR003085-1"/>
    </source>
</evidence>
<dbReference type="EMBL" id="FMTS01000004">
    <property type="protein sequence ID" value="SCW66034.1"/>
    <property type="molecule type" value="Genomic_DNA"/>
</dbReference>
<dbReference type="AlphaFoldDB" id="A0A1G4SA13"/>
<keyword evidence="8" id="KW-1185">Reference proteome</keyword>
<accession>A0A1G4SA13</accession>
<dbReference type="GO" id="GO:0032259">
    <property type="term" value="P:methylation"/>
    <property type="evidence" value="ECO:0007669"/>
    <property type="project" value="UniProtKB-KW"/>
</dbReference>